<gene>
    <name evidence="1" type="primary">Acey_s0252.g245</name>
    <name evidence="1" type="ORF">Y032_0252g245</name>
</gene>
<evidence type="ECO:0008006" key="3">
    <source>
        <dbReference type="Google" id="ProtNLM"/>
    </source>
</evidence>
<dbReference type="SUPFAM" id="SSF56219">
    <property type="entry name" value="DNase I-like"/>
    <property type="match status" value="1"/>
</dbReference>
<evidence type="ECO:0000313" key="2">
    <source>
        <dbReference type="Proteomes" id="UP000024635"/>
    </source>
</evidence>
<keyword evidence="2" id="KW-1185">Reference proteome</keyword>
<reference evidence="2" key="1">
    <citation type="journal article" date="2015" name="Nat. Genet.">
        <title>The genome and transcriptome of the zoonotic hookworm Ancylostoma ceylanicum identify infection-specific gene families.</title>
        <authorList>
            <person name="Schwarz E.M."/>
            <person name="Hu Y."/>
            <person name="Antoshechkin I."/>
            <person name="Miller M.M."/>
            <person name="Sternberg P.W."/>
            <person name="Aroian R.V."/>
        </authorList>
    </citation>
    <scope>NUCLEOTIDE SEQUENCE</scope>
    <source>
        <strain evidence="2">HY135</strain>
    </source>
</reference>
<dbReference type="Proteomes" id="UP000024635">
    <property type="component" value="Unassembled WGS sequence"/>
</dbReference>
<dbReference type="EMBL" id="JARK01001588">
    <property type="protein sequence ID" value="EYB88150.1"/>
    <property type="molecule type" value="Genomic_DNA"/>
</dbReference>
<dbReference type="AlphaFoldDB" id="A0A016SBZ7"/>
<dbReference type="OrthoDB" id="5850956at2759"/>
<name>A0A016SBZ7_9BILA</name>
<proteinExistence type="predicted"/>
<dbReference type="Gene3D" id="3.60.10.10">
    <property type="entry name" value="Endonuclease/exonuclease/phosphatase"/>
    <property type="match status" value="1"/>
</dbReference>
<protein>
    <recommendedName>
        <fullName evidence="3">Endonuclease/exonuclease/phosphatase domain-containing protein</fullName>
    </recommendedName>
</protein>
<comment type="caution">
    <text evidence="1">The sequence shown here is derived from an EMBL/GenBank/DDBJ whole genome shotgun (WGS) entry which is preliminary data.</text>
</comment>
<evidence type="ECO:0000313" key="1">
    <source>
        <dbReference type="EMBL" id="EYB88150.1"/>
    </source>
</evidence>
<sequence>MSPRLAIFRLRTKEQSTISIINGYAATNEEREGFHQLLEKTVREEKSYYKVVVGDFNAIVGTDCNGDWRLGPHGFTTRYENGERVLNFLSESPNGLTRSEIDHILTNRRWSPFGVSVLSSFDTGSNHRYVRAKISLKKKNFKRDTHKPASHKIPTFKSADLESAIESNTWTLFEDPTEDCDHLVRGLLKCADASRLSQPTTIPIFNAHASALLRKTKAVKLDSNATHLEKFIAAKLVALQLKGHSETMDERSCWKRQKQNLNHQTLQSGS</sequence>
<dbReference type="STRING" id="53326.A0A016SBZ7"/>
<organism evidence="1 2">
    <name type="scientific">Ancylostoma ceylanicum</name>
    <dbReference type="NCBI Taxonomy" id="53326"/>
    <lineage>
        <taxon>Eukaryota</taxon>
        <taxon>Metazoa</taxon>
        <taxon>Ecdysozoa</taxon>
        <taxon>Nematoda</taxon>
        <taxon>Chromadorea</taxon>
        <taxon>Rhabditida</taxon>
        <taxon>Rhabditina</taxon>
        <taxon>Rhabditomorpha</taxon>
        <taxon>Strongyloidea</taxon>
        <taxon>Ancylostomatidae</taxon>
        <taxon>Ancylostomatinae</taxon>
        <taxon>Ancylostoma</taxon>
    </lineage>
</organism>
<dbReference type="InterPro" id="IPR036691">
    <property type="entry name" value="Endo/exonu/phosph_ase_sf"/>
</dbReference>
<accession>A0A016SBZ7</accession>